<keyword evidence="2" id="KW-0143">Chaperone</keyword>
<dbReference type="KEGG" id="sapo:SAPIO_CDS6821"/>
<dbReference type="GO" id="GO:0016272">
    <property type="term" value="C:prefoldin complex"/>
    <property type="evidence" value="ECO:0007669"/>
    <property type="project" value="InterPro"/>
</dbReference>
<dbReference type="VEuPathDB" id="FungiDB:SAPIO_CDS6821"/>
<dbReference type="GO" id="GO:0051082">
    <property type="term" value="F:unfolded protein binding"/>
    <property type="evidence" value="ECO:0007669"/>
    <property type="project" value="InterPro"/>
</dbReference>
<reference evidence="4 5" key="1">
    <citation type="journal article" date="2014" name="Genome Announc.">
        <title>Draft genome sequence of the pathogenic fungus Scedosporium apiospermum.</title>
        <authorList>
            <person name="Vandeputte P."/>
            <person name="Ghamrawi S."/>
            <person name="Rechenmann M."/>
            <person name="Iltis A."/>
            <person name="Giraud S."/>
            <person name="Fleury M."/>
            <person name="Thornton C."/>
            <person name="Delhaes L."/>
            <person name="Meyer W."/>
            <person name="Papon N."/>
            <person name="Bouchara J.P."/>
        </authorList>
    </citation>
    <scope>NUCLEOTIDE SEQUENCE [LARGE SCALE GENOMIC DNA]</scope>
    <source>
        <strain evidence="4 5">IHEM 14462</strain>
    </source>
</reference>
<comment type="caution">
    <text evidence="4">The sequence shown here is derived from an EMBL/GenBank/DDBJ whole genome shotgun (WGS) entry which is preliminary data.</text>
</comment>
<dbReference type="GeneID" id="27725893"/>
<dbReference type="InterPro" id="IPR002777">
    <property type="entry name" value="PFD_beta-like"/>
</dbReference>
<dbReference type="Gene3D" id="1.10.287.370">
    <property type="match status" value="1"/>
</dbReference>
<proteinExistence type="inferred from homology"/>
<dbReference type="CDD" id="cd23164">
    <property type="entry name" value="Prefoldin_1"/>
    <property type="match status" value="1"/>
</dbReference>
<dbReference type="PANTHER" id="PTHR20903:SF0">
    <property type="entry name" value="PREFOLDIN SUBUNIT 1"/>
    <property type="match status" value="1"/>
</dbReference>
<organism evidence="4 5">
    <name type="scientific">Pseudallescheria apiosperma</name>
    <name type="common">Scedosporium apiospermum</name>
    <dbReference type="NCBI Taxonomy" id="563466"/>
    <lineage>
        <taxon>Eukaryota</taxon>
        <taxon>Fungi</taxon>
        <taxon>Dikarya</taxon>
        <taxon>Ascomycota</taxon>
        <taxon>Pezizomycotina</taxon>
        <taxon>Sordariomycetes</taxon>
        <taxon>Hypocreomycetidae</taxon>
        <taxon>Microascales</taxon>
        <taxon>Microascaceae</taxon>
        <taxon>Scedosporium</taxon>
    </lineage>
</organism>
<feature type="coiled-coil region" evidence="3">
    <location>
        <begin position="5"/>
        <end position="32"/>
    </location>
</feature>
<sequence>MAISNAALEKLIREIESQAAAAEQQISLSRAQVTSKQREIRLLKLTLEELSGVSQKTPTYEGVGKMFVSVPPPKLCEKLRSQVKTLEGDVESLGKRLVYLETTRKNSREHIDKMLKQAPVKGLGAN</sequence>
<accession>A0A084G3B2</accession>
<dbReference type="PANTHER" id="PTHR20903">
    <property type="entry name" value="PREFOLDIN SUBUNIT 1-RELATED"/>
    <property type="match status" value="1"/>
</dbReference>
<dbReference type="InterPro" id="IPR009053">
    <property type="entry name" value="Prefoldin"/>
</dbReference>
<evidence type="ECO:0000313" key="5">
    <source>
        <dbReference type="Proteomes" id="UP000028545"/>
    </source>
</evidence>
<evidence type="ECO:0000313" key="4">
    <source>
        <dbReference type="EMBL" id="KEZ41824.1"/>
    </source>
</evidence>
<dbReference type="HOGENOM" id="CLU_122140_0_1_1"/>
<comment type="similarity">
    <text evidence="1">Belongs to the prefoldin subunit beta family.</text>
</comment>
<dbReference type="OMA" id="MFVAVPM"/>
<dbReference type="OrthoDB" id="2015447at2759"/>
<keyword evidence="3" id="KW-0175">Coiled coil</keyword>
<dbReference type="SUPFAM" id="SSF46579">
    <property type="entry name" value="Prefoldin"/>
    <property type="match status" value="1"/>
</dbReference>
<keyword evidence="5" id="KW-1185">Reference proteome</keyword>
<evidence type="ECO:0000256" key="1">
    <source>
        <dbReference type="ARBA" id="ARBA00008045"/>
    </source>
</evidence>
<dbReference type="RefSeq" id="XP_016641623.1">
    <property type="nucleotide sequence ID" value="XM_016788824.1"/>
</dbReference>
<dbReference type="EMBL" id="JOWA01000107">
    <property type="protein sequence ID" value="KEZ41824.1"/>
    <property type="molecule type" value="Genomic_DNA"/>
</dbReference>
<protein>
    <recommendedName>
        <fullName evidence="6">Prefoldin subunit 1</fullName>
    </recommendedName>
</protein>
<dbReference type="GO" id="GO:0044183">
    <property type="term" value="F:protein folding chaperone"/>
    <property type="evidence" value="ECO:0007669"/>
    <property type="project" value="TreeGrafter"/>
</dbReference>
<evidence type="ECO:0008006" key="6">
    <source>
        <dbReference type="Google" id="ProtNLM"/>
    </source>
</evidence>
<evidence type="ECO:0000256" key="2">
    <source>
        <dbReference type="ARBA" id="ARBA00023186"/>
    </source>
</evidence>
<dbReference type="AlphaFoldDB" id="A0A084G3B2"/>
<name>A0A084G3B2_PSEDA</name>
<gene>
    <name evidence="4" type="ORF">SAPIO_CDS6821</name>
</gene>
<dbReference type="Proteomes" id="UP000028545">
    <property type="component" value="Unassembled WGS sequence"/>
</dbReference>
<dbReference type="Pfam" id="PF01920">
    <property type="entry name" value="Prefoldin_2"/>
    <property type="match status" value="1"/>
</dbReference>
<evidence type="ECO:0000256" key="3">
    <source>
        <dbReference type="SAM" id="Coils"/>
    </source>
</evidence>
<dbReference type="GO" id="GO:0005737">
    <property type="term" value="C:cytoplasm"/>
    <property type="evidence" value="ECO:0007669"/>
    <property type="project" value="TreeGrafter"/>
</dbReference>